<dbReference type="OrthoDB" id="10251855at2759"/>
<dbReference type="STRING" id="28573.A0A0U1LRY1"/>
<dbReference type="PANTHER" id="PTHR30289:SF1">
    <property type="entry name" value="PEBP (PHOSPHATIDYLETHANOLAMINE-BINDING PROTEIN) FAMILY PROTEIN"/>
    <property type="match status" value="1"/>
</dbReference>
<dbReference type="SUPFAM" id="SSF49777">
    <property type="entry name" value="PEBP-like"/>
    <property type="match status" value="1"/>
</dbReference>
<dbReference type="AlphaFoldDB" id="A0A0U1LRY1"/>
<dbReference type="OMA" id="YFFELIA"/>
<dbReference type="EMBL" id="CVMT01000002">
    <property type="protein sequence ID" value="CRG86035.1"/>
    <property type="molecule type" value="Genomic_DNA"/>
</dbReference>
<dbReference type="InterPro" id="IPR008914">
    <property type="entry name" value="PEBP"/>
</dbReference>
<proteinExistence type="predicted"/>
<keyword evidence="2" id="KW-1185">Reference proteome</keyword>
<dbReference type="InterPro" id="IPR049556">
    <property type="entry name" value="PhiB"/>
</dbReference>
<reference evidence="1 2" key="1">
    <citation type="submission" date="2015-04" db="EMBL/GenBank/DDBJ databases">
        <authorList>
            <person name="Syromyatnikov M.Y."/>
            <person name="Popov V.N."/>
        </authorList>
    </citation>
    <scope>NUCLEOTIDE SEQUENCE [LARGE SCALE GENOMIC DNA]</scope>
    <source>
        <strain evidence="1">WF-38-12</strain>
    </source>
</reference>
<dbReference type="Pfam" id="PF01161">
    <property type="entry name" value="PBP"/>
    <property type="match status" value="1"/>
</dbReference>
<sequence>MEFVERILSWALKARRGHDAGLLFKTKPFTALSEPTLALESPDIGDSGSKIPPKYSFFETGHFPTFKWPEAEPLGVKEWLLIVEDPDAPLAEPVTHGIYYSISASKTGVSYEDFEDLGDFKLKGGFKYGLNRRKTVYIPPRGMLGHGPHRYFYQIVGLSEALDTAGFSSPATREEVVSKIDGKVVAWGQWIGVWERT</sequence>
<dbReference type="Proteomes" id="UP000054383">
    <property type="component" value="Unassembled WGS sequence"/>
</dbReference>
<dbReference type="PANTHER" id="PTHR30289">
    <property type="entry name" value="UNCHARACTERIZED PROTEIN YBCL-RELATED"/>
    <property type="match status" value="1"/>
</dbReference>
<protein>
    <submittedName>
        <fullName evidence="1">Uncharacterized protein</fullName>
    </submittedName>
</protein>
<dbReference type="InterPro" id="IPR036610">
    <property type="entry name" value="PEBP-like_sf"/>
</dbReference>
<dbReference type="CDD" id="cd00457">
    <property type="entry name" value="PEBP"/>
    <property type="match status" value="1"/>
</dbReference>
<gene>
    <name evidence="1" type="ORF">PISL3812_03038</name>
</gene>
<evidence type="ECO:0000313" key="2">
    <source>
        <dbReference type="Proteomes" id="UP000054383"/>
    </source>
</evidence>
<evidence type="ECO:0000313" key="1">
    <source>
        <dbReference type="EMBL" id="CRG86035.1"/>
    </source>
</evidence>
<organism evidence="1 2">
    <name type="scientific">Talaromyces islandicus</name>
    <name type="common">Penicillium islandicum</name>
    <dbReference type="NCBI Taxonomy" id="28573"/>
    <lineage>
        <taxon>Eukaryota</taxon>
        <taxon>Fungi</taxon>
        <taxon>Dikarya</taxon>
        <taxon>Ascomycota</taxon>
        <taxon>Pezizomycotina</taxon>
        <taxon>Eurotiomycetes</taxon>
        <taxon>Eurotiomycetidae</taxon>
        <taxon>Eurotiales</taxon>
        <taxon>Trichocomaceae</taxon>
        <taxon>Talaromyces</taxon>
        <taxon>Talaromyces sect. Islandici</taxon>
    </lineage>
</organism>
<accession>A0A0U1LRY1</accession>
<name>A0A0U1LRY1_TALIS</name>
<dbReference type="Gene3D" id="3.90.280.10">
    <property type="entry name" value="PEBP-like"/>
    <property type="match status" value="1"/>
</dbReference>